<keyword evidence="8" id="KW-0689">Ribosomal protein</keyword>
<dbReference type="GO" id="GO:0005739">
    <property type="term" value="C:mitochondrion"/>
    <property type="evidence" value="ECO:0007669"/>
    <property type="project" value="UniProtKB-SubCell"/>
</dbReference>
<dbReference type="Proteomes" id="UP000694570">
    <property type="component" value="Unplaced"/>
</dbReference>
<evidence type="ECO:0000313" key="13">
    <source>
        <dbReference type="Ensembl" id="ENSSSCP00045032432.1"/>
    </source>
</evidence>
<evidence type="ECO:0000256" key="2">
    <source>
        <dbReference type="ARBA" id="ARBA00008551"/>
    </source>
</evidence>
<feature type="region of interest" description="Disordered" evidence="12">
    <location>
        <begin position="614"/>
        <end position="639"/>
    </location>
</feature>
<dbReference type="GO" id="GO:1990904">
    <property type="term" value="C:ribonucleoprotein complex"/>
    <property type="evidence" value="ECO:0007669"/>
    <property type="project" value="UniProtKB-KW"/>
</dbReference>
<dbReference type="GO" id="GO:0032543">
    <property type="term" value="P:mitochondrial translation"/>
    <property type="evidence" value="ECO:0007669"/>
    <property type="project" value="InterPro"/>
</dbReference>
<accession>A0A8D1IJR4</accession>
<protein>
    <recommendedName>
        <fullName evidence="11">Small ribosomal subunit protein mS39</fullName>
    </recommendedName>
</protein>
<keyword evidence="3" id="KW-0699">rRNA-binding</keyword>
<dbReference type="GO" id="GO:0043024">
    <property type="term" value="F:ribosomal small subunit binding"/>
    <property type="evidence" value="ECO:0007669"/>
    <property type="project" value="InterPro"/>
</dbReference>
<feature type="compositionally biased region" description="Acidic residues" evidence="12">
    <location>
        <begin position="625"/>
        <end position="639"/>
    </location>
</feature>
<evidence type="ECO:0000256" key="6">
    <source>
        <dbReference type="ARBA" id="ARBA00022884"/>
    </source>
</evidence>
<dbReference type="Pfam" id="PF22330">
    <property type="entry name" value="Rib_mS39_PPR"/>
    <property type="match status" value="1"/>
</dbReference>
<keyword evidence="6" id="KW-0694">RNA-binding</keyword>
<dbReference type="InterPro" id="IPR011990">
    <property type="entry name" value="TPR-like_helical_dom_sf"/>
</dbReference>
<dbReference type="Gene3D" id="1.25.40.10">
    <property type="entry name" value="Tetratricopeptide repeat domain"/>
    <property type="match status" value="2"/>
</dbReference>
<keyword evidence="5" id="KW-0810">Translation regulation</keyword>
<dbReference type="PANTHER" id="PTHR16276">
    <property type="entry name" value="PENTATRICOPEPTIDE REPEAT DOMAIN-CONTAINING PROTEIN 3"/>
    <property type="match status" value="1"/>
</dbReference>
<evidence type="ECO:0000256" key="4">
    <source>
        <dbReference type="ARBA" id="ARBA00022737"/>
    </source>
</evidence>
<organism evidence="13 14">
    <name type="scientific">Sus scrofa</name>
    <name type="common">Pig</name>
    <dbReference type="NCBI Taxonomy" id="9823"/>
    <lineage>
        <taxon>Eukaryota</taxon>
        <taxon>Metazoa</taxon>
        <taxon>Chordata</taxon>
        <taxon>Craniata</taxon>
        <taxon>Vertebrata</taxon>
        <taxon>Euteleostomi</taxon>
        <taxon>Mammalia</taxon>
        <taxon>Eutheria</taxon>
        <taxon>Laurasiatheria</taxon>
        <taxon>Artiodactyla</taxon>
        <taxon>Suina</taxon>
        <taxon>Suidae</taxon>
        <taxon>Sus</taxon>
    </lineage>
</organism>
<keyword evidence="7" id="KW-0809">Transit peptide</keyword>
<comment type="subcellular location">
    <subcellularLocation>
        <location evidence="1">Mitochondrion</location>
    </subcellularLocation>
</comment>
<dbReference type="GO" id="GO:0006417">
    <property type="term" value="P:regulation of translation"/>
    <property type="evidence" value="ECO:0007669"/>
    <property type="project" value="UniProtKB-KW"/>
</dbReference>
<evidence type="ECO:0000313" key="14">
    <source>
        <dbReference type="Proteomes" id="UP000694728"/>
    </source>
</evidence>
<comment type="similarity">
    <text evidence="2">Belongs to the mitochondrion-specific ribosomal protein mS39 family.</text>
</comment>
<sequence>MAAVASARWLGVRSGLCLPLTGRRVGPCGRTPRSRFYSGSAAHPEVEGANVTGIEEVVIPKKKTWDKVAILQALASTVHRDSTAAPYVFQDDPYLIPTSSVESHSFLLAKKSGENAAKFIINSYPKYFQKDIAEPHIPCLMPEYFEPQIEDVSEAALQERIKLRKVKASVDMFDQLLQAGTTVSLETTNSLLDLLCYYGNQEPSANYNFQQREQSEELHQAPTQALNLYTVLLNNRLRADVYTFNSLIEATALVVNEKFEEKWNNILDLLKQMVTQNVKPNLQTFNTILKCLRRFYAFGKLPALQTLREMKAIGIEPSLATYHYVIQLFYQHESPSKGSSLIIYDIMNEVMGKRFSPRDPDDDMFFQSAMRVCSSLRDLELAYQVHGLLNTGDNWKLIGSDHRRNFYYSKFFNLLCFMEQIDVTLKWYKDLIPSVFFPHSQTMIDLLQALDVANRLDMVPQIWKDSKEYGHTFRNELKEEILMLMARDQHPPELQVAFADCAADIKSTYESQDARQTAPEWPASSLNYVAVLFLRAGRTQEAWKMLGLFRKHNKIPRAELLNEFLDSAKASSSPAQAIELVKLASAFSLPVCEGLTRRVMAEFTLTREQREALGELTALTSDSSSDSDSDSDSDISEGK</sequence>
<dbReference type="InterPro" id="IPR037387">
    <property type="entry name" value="PTCD3"/>
</dbReference>
<keyword evidence="10" id="KW-0687">Ribonucleoprotein</keyword>
<dbReference type="Ensembl" id="ENSSSCT00045046729.1">
    <property type="protein sequence ID" value="ENSSSCP00045032432.1"/>
    <property type="gene ID" value="ENSSSCG00045026410.1"/>
</dbReference>
<evidence type="ECO:0000256" key="1">
    <source>
        <dbReference type="ARBA" id="ARBA00004173"/>
    </source>
</evidence>
<dbReference type="InterPro" id="IPR002885">
    <property type="entry name" value="PPR_rpt"/>
</dbReference>
<evidence type="ECO:0000256" key="8">
    <source>
        <dbReference type="ARBA" id="ARBA00022980"/>
    </source>
</evidence>
<dbReference type="Ensembl" id="ENSSSCT00030012721.1">
    <property type="protein sequence ID" value="ENSSSCP00030005705.1"/>
    <property type="gene ID" value="ENSSSCG00030009176.1"/>
</dbReference>
<dbReference type="FunFam" id="1.25.40.10:FF:000420">
    <property type="entry name" value="Pentatricopeptide repeat domain-containing protein 3, mitochondrial"/>
    <property type="match status" value="1"/>
</dbReference>
<evidence type="ECO:0000256" key="9">
    <source>
        <dbReference type="ARBA" id="ARBA00023128"/>
    </source>
</evidence>
<name>A0A8D1IJR4_PIG</name>
<keyword evidence="9" id="KW-0496">Mitochondrion</keyword>
<proteinExistence type="inferred from homology"/>
<evidence type="ECO:0000256" key="3">
    <source>
        <dbReference type="ARBA" id="ARBA00022730"/>
    </source>
</evidence>
<evidence type="ECO:0000256" key="5">
    <source>
        <dbReference type="ARBA" id="ARBA00022845"/>
    </source>
</evidence>
<keyword evidence="4" id="KW-0677">Repeat</keyword>
<reference evidence="13" key="1">
    <citation type="submission" date="2025-05" db="UniProtKB">
        <authorList>
            <consortium name="Ensembl"/>
        </authorList>
    </citation>
    <scope>IDENTIFICATION</scope>
</reference>
<dbReference type="InterPro" id="IPR055063">
    <property type="entry name" value="Rib_mS39_PPR"/>
</dbReference>
<dbReference type="Proteomes" id="UP000694728">
    <property type="component" value="Unplaced"/>
</dbReference>
<dbReference type="AlphaFoldDB" id="A0A8D1IJR4"/>
<dbReference type="PANTHER" id="PTHR16276:SF1">
    <property type="entry name" value="SMALL RIBOSOMAL SUBUNIT PROTEIN MS39"/>
    <property type="match status" value="1"/>
</dbReference>
<dbReference type="GO" id="GO:0019843">
    <property type="term" value="F:rRNA binding"/>
    <property type="evidence" value="ECO:0007669"/>
    <property type="project" value="UniProtKB-KW"/>
</dbReference>
<evidence type="ECO:0000256" key="10">
    <source>
        <dbReference type="ARBA" id="ARBA00023274"/>
    </source>
</evidence>
<dbReference type="GO" id="GO:0005840">
    <property type="term" value="C:ribosome"/>
    <property type="evidence" value="ECO:0007669"/>
    <property type="project" value="UniProtKB-KW"/>
</dbReference>
<evidence type="ECO:0000256" key="7">
    <source>
        <dbReference type="ARBA" id="ARBA00022946"/>
    </source>
</evidence>
<evidence type="ECO:0000256" key="12">
    <source>
        <dbReference type="SAM" id="MobiDB-lite"/>
    </source>
</evidence>
<dbReference type="Pfam" id="PF13812">
    <property type="entry name" value="PPR_3"/>
    <property type="match status" value="1"/>
</dbReference>
<evidence type="ECO:0000256" key="11">
    <source>
        <dbReference type="ARBA" id="ARBA00035134"/>
    </source>
</evidence>